<dbReference type="Pfam" id="PF02330">
    <property type="entry name" value="MAM33"/>
    <property type="match status" value="1"/>
</dbReference>
<evidence type="ECO:0000313" key="2">
    <source>
        <dbReference type="Proteomes" id="UP000230069"/>
    </source>
</evidence>
<dbReference type="EMBL" id="KZ305024">
    <property type="protein sequence ID" value="PIA56176.1"/>
    <property type="molecule type" value="Genomic_DNA"/>
</dbReference>
<dbReference type="InterPro" id="IPR036561">
    <property type="entry name" value="MAM33_sf"/>
</dbReference>
<keyword evidence="2" id="KW-1185">Reference proteome</keyword>
<dbReference type="PANTHER" id="PTHR10826:SF36">
    <property type="entry name" value="OS08G0439900 PROTEIN"/>
    <property type="match status" value="1"/>
</dbReference>
<proteinExistence type="predicted"/>
<dbReference type="InterPro" id="IPR003428">
    <property type="entry name" value="MAM33"/>
</dbReference>
<reference evidence="1 2" key="1">
    <citation type="submission" date="2017-09" db="EMBL/GenBank/DDBJ databases">
        <title>WGS assembly of Aquilegia coerulea Goldsmith.</title>
        <authorList>
            <person name="Hodges S."/>
            <person name="Kramer E."/>
            <person name="Nordborg M."/>
            <person name="Tomkins J."/>
            <person name="Borevitz J."/>
            <person name="Derieg N."/>
            <person name="Yan J."/>
            <person name="Mihaltcheva S."/>
            <person name="Hayes R.D."/>
            <person name="Rokhsar D."/>
        </authorList>
    </citation>
    <scope>NUCLEOTIDE SEQUENCE [LARGE SCALE GENOMIC DNA]</scope>
    <source>
        <strain evidence="2">cv. Goldsmith</strain>
    </source>
</reference>
<gene>
    <name evidence="1" type="ORF">AQUCO_00700494v1</name>
</gene>
<sequence>KKLASQVVSHTLLSSEKLNLLHKMKVMARLIQASSKLLSHSSFFPKILITNPRHIQSFQIKNPSFIGNIFYSRNYSSESVKSTCEEHIITSLRDKIHYETADSPPKELDKEYRTYVKVYSIEDNPGTKWIRLKSKCNDDDKEVVTIDATMEFHGQRYNSCKEELEHSISLLVSIEMPELCDNIQFLCSAWPNRNLRILMVVFVRRDGITKVPFLAPNSIRFGYRKLVELLDDRGLNIEFVVFLHEYMRNKEKTELIRWMEKIKSFVEN</sequence>
<dbReference type="InParanoid" id="A0A2G5EK91"/>
<dbReference type="Gene3D" id="3.10.280.10">
    <property type="entry name" value="Mitochondrial glycoprotein"/>
    <property type="match status" value="1"/>
</dbReference>
<dbReference type="STRING" id="218851.A0A2G5EK91"/>
<name>A0A2G5EK91_AQUCA</name>
<dbReference type="AlphaFoldDB" id="A0A2G5EK91"/>
<feature type="non-terminal residue" evidence="1">
    <location>
        <position position="1"/>
    </location>
</feature>
<dbReference type="GO" id="GO:0005759">
    <property type="term" value="C:mitochondrial matrix"/>
    <property type="evidence" value="ECO:0007669"/>
    <property type="project" value="InterPro"/>
</dbReference>
<dbReference type="OrthoDB" id="278212at2759"/>
<dbReference type="Proteomes" id="UP000230069">
    <property type="component" value="Unassembled WGS sequence"/>
</dbReference>
<dbReference type="PANTHER" id="PTHR10826">
    <property type="entry name" value="COMPLEMENT COMPONENT 1"/>
    <property type="match status" value="1"/>
</dbReference>
<accession>A0A2G5EK91</accession>
<evidence type="ECO:0000313" key="1">
    <source>
        <dbReference type="EMBL" id="PIA56176.1"/>
    </source>
</evidence>
<protein>
    <submittedName>
        <fullName evidence="1">Uncharacterized protein</fullName>
    </submittedName>
</protein>
<dbReference type="SUPFAM" id="SSF54529">
    <property type="entry name" value="Mitochondrial glycoprotein MAM33-like"/>
    <property type="match status" value="1"/>
</dbReference>
<organism evidence="1 2">
    <name type="scientific">Aquilegia coerulea</name>
    <name type="common">Rocky mountain columbine</name>
    <dbReference type="NCBI Taxonomy" id="218851"/>
    <lineage>
        <taxon>Eukaryota</taxon>
        <taxon>Viridiplantae</taxon>
        <taxon>Streptophyta</taxon>
        <taxon>Embryophyta</taxon>
        <taxon>Tracheophyta</taxon>
        <taxon>Spermatophyta</taxon>
        <taxon>Magnoliopsida</taxon>
        <taxon>Ranunculales</taxon>
        <taxon>Ranunculaceae</taxon>
        <taxon>Thalictroideae</taxon>
        <taxon>Aquilegia</taxon>
    </lineage>
</organism>